<comment type="similarity">
    <text evidence="2">In the N-terminal section; belongs to the glycosyltransferase 51 family.</text>
</comment>
<evidence type="ECO:0000313" key="23">
    <source>
        <dbReference type="Proteomes" id="UP000371423"/>
    </source>
</evidence>
<feature type="domain" description="Penicillin-binding protein transpeptidase" evidence="19">
    <location>
        <begin position="347"/>
        <end position="596"/>
    </location>
</feature>
<dbReference type="InterPro" id="IPR012338">
    <property type="entry name" value="Beta-lactam/transpept-like"/>
</dbReference>
<evidence type="ECO:0000256" key="17">
    <source>
        <dbReference type="ARBA" id="ARBA00049902"/>
    </source>
</evidence>
<evidence type="ECO:0000259" key="19">
    <source>
        <dbReference type="Pfam" id="PF00905"/>
    </source>
</evidence>
<evidence type="ECO:0000256" key="13">
    <source>
        <dbReference type="ARBA" id="ARBA00023136"/>
    </source>
</evidence>
<evidence type="ECO:0000256" key="14">
    <source>
        <dbReference type="ARBA" id="ARBA00023268"/>
    </source>
</evidence>
<evidence type="ECO:0000256" key="8">
    <source>
        <dbReference type="ARBA" id="ARBA00022692"/>
    </source>
</evidence>
<proteinExistence type="inferred from homology"/>
<evidence type="ECO:0000256" key="18">
    <source>
        <dbReference type="SAM" id="Phobius"/>
    </source>
</evidence>
<dbReference type="GO" id="GO:0030288">
    <property type="term" value="C:outer membrane-bounded periplasmic space"/>
    <property type="evidence" value="ECO:0007669"/>
    <property type="project" value="TreeGrafter"/>
</dbReference>
<evidence type="ECO:0000256" key="4">
    <source>
        <dbReference type="ARBA" id="ARBA00022645"/>
    </source>
</evidence>
<keyword evidence="7" id="KW-0808">Transferase</keyword>
<gene>
    <name evidence="22" type="ORF">FHL05_00030</name>
    <name evidence="21" type="ORF">FHL06_04085</name>
</gene>
<feature type="transmembrane region" description="Helical" evidence="18">
    <location>
        <begin position="34"/>
        <end position="52"/>
    </location>
</feature>
<keyword evidence="10" id="KW-0133">Cell shape</keyword>
<evidence type="ECO:0000256" key="5">
    <source>
        <dbReference type="ARBA" id="ARBA00022670"/>
    </source>
</evidence>
<keyword evidence="14" id="KW-0511">Multifunctional enzyme</keyword>
<keyword evidence="9" id="KW-0378">Hydrolase</keyword>
<comment type="catalytic activity">
    <reaction evidence="17">
        <text>[GlcNAc-(1-&gt;4)-Mur2Ac(oyl-L-Ala-gamma-D-Glu-L-Lys-D-Ala-D-Ala)](n)-di-trans,octa-cis-undecaprenyl diphosphate + beta-D-GlcNAc-(1-&gt;4)-Mur2Ac(oyl-L-Ala-gamma-D-Glu-L-Lys-D-Ala-D-Ala)-di-trans,octa-cis-undecaprenyl diphosphate = [GlcNAc-(1-&gt;4)-Mur2Ac(oyl-L-Ala-gamma-D-Glu-L-Lys-D-Ala-D-Ala)](n+1)-di-trans,octa-cis-undecaprenyl diphosphate + di-trans,octa-cis-undecaprenyl diphosphate + H(+)</text>
        <dbReference type="Rhea" id="RHEA:23708"/>
        <dbReference type="Rhea" id="RHEA-COMP:9602"/>
        <dbReference type="Rhea" id="RHEA-COMP:9603"/>
        <dbReference type="ChEBI" id="CHEBI:15378"/>
        <dbReference type="ChEBI" id="CHEBI:58405"/>
        <dbReference type="ChEBI" id="CHEBI:60033"/>
        <dbReference type="ChEBI" id="CHEBI:78435"/>
        <dbReference type="EC" id="2.4.99.28"/>
    </reaction>
</comment>
<evidence type="ECO:0000256" key="16">
    <source>
        <dbReference type="ARBA" id="ARBA00034000"/>
    </source>
</evidence>
<dbReference type="Pfam" id="PF00912">
    <property type="entry name" value="Transgly"/>
    <property type="match status" value="1"/>
</dbReference>
<keyword evidence="6" id="KW-0328">Glycosyltransferase</keyword>
<keyword evidence="12 18" id="KW-1133">Transmembrane helix</keyword>
<organism evidence="22 23">
    <name type="scientific">Companilactobacillus halodurans</name>
    <dbReference type="NCBI Taxonomy" id="2584183"/>
    <lineage>
        <taxon>Bacteria</taxon>
        <taxon>Bacillati</taxon>
        <taxon>Bacillota</taxon>
        <taxon>Bacilli</taxon>
        <taxon>Lactobacillales</taxon>
        <taxon>Lactobacillaceae</taxon>
        <taxon>Companilactobacillus</taxon>
    </lineage>
</organism>
<dbReference type="Pfam" id="PF00905">
    <property type="entry name" value="Transpeptidase"/>
    <property type="match status" value="1"/>
</dbReference>
<dbReference type="GO" id="GO:0008955">
    <property type="term" value="F:peptidoglycan glycosyltransferase activity"/>
    <property type="evidence" value="ECO:0007669"/>
    <property type="project" value="UniProtKB-EC"/>
</dbReference>
<evidence type="ECO:0000256" key="2">
    <source>
        <dbReference type="ARBA" id="ARBA00007739"/>
    </source>
</evidence>
<keyword evidence="5" id="KW-0645">Protease</keyword>
<dbReference type="GO" id="GO:0009252">
    <property type="term" value="P:peptidoglycan biosynthetic process"/>
    <property type="evidence" value="ECO:0007669"/>
    <property type="project" value="UniProtKB-KW"/>
</dbReference>
<dbReference type="GO" id="GO:0008658">
    <property type="term" value="F:penicillin binding"/>
    <property type="evidence" value="ECO:0007669"/>
    <property type="project" value="InterPro"/>
</dbReference>
<dbReference type="GO" id="GO:0008360">
    <property type="term" value="P:regulation of cell shape"/>
    <property type="evidence" value="ECO:0007669"/>
    <property type="project" value="UniProtKB-KW"/>
</dbReference>
<keyword evidence="4" id="KW-0121">Carboxypeptidase</keyword>
<evidence type="ECO:0000313" key="24">
    <source>
        <dbReference type="Proteomes" id="UP000414364"/>
    </source>
</evidence>
<reference evidence="23 24" key="1">
    <citation type="journal article" date="2019" name="Syst. Appl. Microbiol.">
        <title>Polyphasic characterization of two novel Lactobacillus spp. isolated from blown salami packages: Description of Lactobacillus halodurans sp. nov. and Lactobacillus salsicarnum sp. nov.</title>
        <authorList>
            <person name="Schuster J.A."/>
            <person name="Klingl A."/>
            <person name="Vogel R.F."/>
            <person name="Ehrmann M.A."/>
        </authorList>
    </citation>
    <scope>NUCLEOTIDE SEQUENCE [LARGE SCALE GENOMIC DNA]</scope>
    <source>
        <strain evidence="22 23">TMW 1.1920</strain>
        <strain evidence="21 24">TMW 1.2172</strain>
    </source>
</reference>
<accession>A0A5P0ZU82</accession>
<dbReference type="FunFam" id="1.10.3810.10:FF:000001">
    <property type="entry name" value="Penicillin-binding protein 1A"/>
    <property type="match status" value="1"/>
</dbReference>
<dbReference type="InterPro" id="IPR001264">
    <property type="entry name" value="Glyco_trans_51"/>
</dbReference>
<name>A0A5P0ZU82_9LACO</name>
<keyword evidence="3" id="KW-1003">Cell membrane</keyword>
<dbReference type="EMBL" id="VDFO01000001">
    <property type="protein sequence ID" value="MQS96284.1"/>
    <property type="molecule type" value="Genomic_DNA"/>
</dbReference>
<dbReference type="PANTHER" id="PTHR32282">
    <property type="entry name" value="BINDING PROTEIN TRANSPEPTIDASE, PUTATIVE-RELATED"/>
    <property type="match status" value="1"/>
</dbReference>
<dbReference type="Proteomes" id="UP000414364">
    <property type="component" value="Unassembled WGS sequence"/>
</dbReference>
<keyword evidence="8 18" id="KW-0812">Transmembrane</keyword>
<evidence type="ECO:0000256" key="11">
    <source>
        <dbReference type="ARBA" id="ARBA00022984"/>
    </source>
</evidence>
<dbReference type="GO" id="GO:0006508">
    <property type="term" value="P:proteolysis"/>
    <property type="evidence" value="ECO:0007669"/>
    <property type="project" value="UniProtKB-KW"/>
</dbReference>
<dbReference type="InterPro" id="IPR023346">
    <property type="entry name" value="Lysozyme-like_dom_sf"/>
</dbReference>
<comment type="caution">
    <text evidence="22">The sequence shown here is derived from an EMBL/GenBank/DDBJ whole genome shotgun (WGS) entry which is preliminary data.</text>
</comment>
<evidence type="ECO:0000256" key="7">
    <source>
        <dbReference type="ARBA" id="ARBA00022679"/>
    </source>
</evidence>
<comment type="catalytic activity">
    <reaction evidence="16">
        <text>Preferential cleavage: (Ac)2-L-Lys-D-Ala-|-D-Ala. Also transpeptidation of peptidyl-alanyl moieties that are N-acyl substituents of D-alanine.</text>
        <dbReference type="EC" id="3.4.16.4"/>
    </reaction>
</comment>
<keyword evidence="15" id="KW-0961">Cell wall biogenesis/degradation</keyword>
<dbReference type="GO" id="GO:0009002">
    <property type="term" value="F:serine-type D-Ala-D-Ala carboxypeptidase activity"/>
    <property type="evidence" value="ECO:0007669"/>
    <property type="project" value="UniProtKB-EC"/>
</dbReference>
<evidence type="ECO:0000256" key="9">
    <source>
        <dbReference type="ARBA" id="ARBA00022801"/>
    </source>
</evidence>
<evidence type="ECO:0000256" key="10">
    <source>
        <dbReference type="ARBA" id="ARBA00022960"/>
    </source>
</evidence>
<dbReference type="Proteomes" id="UP000371423">
    <property type="component" value="Unassembled WGS sequence"/>
</dbReference>
<evidence type="ECO:0000259" key="20">
    <source>
        <dbReference type="Pfam" id="PF00912"/>
    </source>
</evidence>
<dbReference type="InterPro" id="IPR036950">
    <property type="entry name" value="PBP_transglycosylase"/>
</dbReference>
<keyword evidence="23" id="KW-1185">Reference proteome</keyword>
<comment type="similarity">
    <text evidence="1">In the C-terminal section; belongs to the transpeptidase family.</text>
</comment>
<keyword evidence="11" id="KW-0573">Peptidoglycan synthesis</keyword>
<dbReference type="GO" id="GO:0071555">
    <property type="term" value="P:cell wall organization"/>
    <property type="evidence" value="ECO:0007669"/>
    <property type="project" value="UniProtKB-KW"/>
</dbReference>
<dbReference type="Gene3D" id="6.20.370.110">
    <property type="match status" value="1"/>
</dbReference>
<protein>
    <submittedName>
        <fullName evidence="22">PBP1A family penicillin-binding protein</fullName>
    </submittedName>
</protein>
<dbReference type="AlphaFoldDB" id="A0A5P0ZU82"/>
<keyword evidence="13 18" id="KW-0472">Membrane</keyword>
<dbReference type="SUPFAM" id="SSF56601">
    <property type="entry name" value="beta-lactamase/transpeptidase-like"/>
    <property type="match status" value="1"/>
</dbReference>
<dbReference type="PANTHER" id="PTHR32282:SF32">
    <property type="entry name" value="PENICILLIN-BINDING PROTEIN 2A"/>
    <property type="match status" value="1"/>
</dbReference>
<dbReference type="Gene3D" id="3.40.710.10">
    <property type="entry name" value="DD-peptidase/beta-lactamase superfamily"/>
    <property type="match status" value="1"/>
</dbReference>
<dbReference type="OrthoDB" id="9766909at2"/>
<feature type="domain" description="Glycosyl transferase family 51" evidence="20">
    <location>
        <begin position="81"/>
        <end position="251"/>
    </location>
</feature>
<dbReference type="RefSeq" id="WP_153384981.1">
    <property type="nucleotide sequence ID" value="NZ_VDFO01000001.1"/>
</dbReference>
<evidence type="ECO:0000256" key="1">
    <source>
        <dbReference type="ARBA" id="ARBA00007090"/>
    </source>
</evidence>
<evidence type="ECO:0000313" key="21">
    <source>
        <dbReference type="EMBL" id="MQS75570.1"/>
    </source>
</evidence>
<sequence length="691" mass="76182">MNNNNGFWDWLKPKLLIAWSFIKKYWKRFQITRWLVLLVLIMILVLSSYWTYKAKTADVSDLESSLQTKTTILDKDGDNAGQLYASKGTYVKYNKISKNIQNAVISTEDRTFWTNPGFSIKGYARAALGYLIHHGITGGGSTLTQQLAKNSLLTQKQTLARKGEELFLSIEINRIYSKKQILTMYLNNAYFGNGVWGVQDASEKYFGEDASDLNPAQAAVLAGILKAPNTYNPIDSMSNAKSRRNLVLDLMVENKKLTASQASYYKNTAINLDDNYQVASSYKYPYFFDAVIDEAVNKYGLKEDDILNKGYKIYTTLDQNIQSSMQNTFDNSYLFPANASDGTKIQGASVAVDPKTGGVLGVIGGRGDHTFRGFNRATQMKERQPGSTIKPLAVYTPAIENGYSYDSELPDEITSFGKNKYTPTNADGLYQKTIPMYKALTQSENVPAVALLDKIGVKKGVNSVENFGINVHKSDQNLALALGGMKYGVSPMQMARAYTAFANQGKLASTHFITKIVDSTGTVIVNNTDTSNKQIISKNTAKEMTSMMLGVYNSGTGKNAKPSGYQIAGKTGSTEVPESWGYAGTKDQWMIGYTPDVVVSSWIGFDNPDSTHFIPSTSEDGMAKLFKSEMSGILPDTKGTSFGVKDAAKLAQGESDDSDDNDITKSIKDGVNNVKDKATEWYNDIKNFFGQ</sequence>
<dbReference type="Gene3D" id="1.10.3810.10">
    <property type="entry name" value="Biosynthetic peptidoglycan transglycosylase-like"/>
    <property type="match status" value="1"/>
</dbReference>
<dbReference type="NCBIfam" id="TIGR02074">
    <property type="entry name" value="PBP_1a_fam"/>
    <property type="match status" value="1"/>
</dbReference>
<dbReference type="InterPro" id="IPR001460">
    <property type="entry name" value="PCN-bd_Tpept"/>
</dbReference>
<dbReference type="EMBL" id="VDFP01000006">
    <property type="protein sequence ID" value="MQS75570.1"/>
    <property type="molecule type" value="Genomic_DNA"/>
</dbReference>
<evidence type="ECO:0000256" key="12">
    <source>
        <dbReference type="ARBA" id="ARBA00022989"/>
    </source>
</evidence>
<dbReference type="InterPro" id="IPR050396">
    <property type="entry name" value="Glycosyltr_51/Transpeptidase"/>
</dbReference>
<evidence type="ECO:0000256" key="15">
    <source>
        <dbReference type="ARBA" id="ARBA00023316"/>
    </source>
</evidence>
<evidence type="ECO:0000256" key="3">
    <source>
        <dbReference type="ARBA" id="ARBA00022475"/>
    </source>
</evidence>
<evidence type="ECO:0000313" key="22">
    <source>
        <dbReference type="EMBL" id="MQS96284.1"/>
    </source>
</evidence>
<dbReference type="SUPFAM" id="SSF53955">
    <property type="entry name" value="Lysozyme-like"/>
    <property type="match status" value="1"/>
</dbReference>
<evidence type="ECO:0000256" key="6">
    <source>
        <dbReference type="ARBA" id="ARBA00022676"/>
    </source>
</evidence>